<comment type="subcellular location">
    <subcellularLocation>
        <location evidence="1">Nucleus</location>
    </subcellularLocation>
</comment>
<dbReference type="EMBL" id="JBBXMP010000389">
    <property type="protein sequence ID" value="KAL0058002.1"/>
    <property type="molecule type" value="Genomic_DNA"/>
</dbReference>
<dbReference type="CDD" id="cd12148">
    <property type="entry name" value="fungal_TF_MHR"/>
    <property type="match status" value="1"/>
</dbReference>
<reference evidence="7 8" key="1">
    <citation type="submission" date="2024-05" db="EMBL/GenBank/DDBJ databases">
        <title>A draft genome resource for the thread blight pathogen Marasmius tenuissimus strain MS-2.</title>
        <authorList>
            <person name="Yulfo-Soto G.E."/>
            <person name="Baruah I.K."/>
            <person name="Amoako-Attah I."/>
            <person name="Bukari Y."/>
            <person name="Meinhardt L.W."/>
            <person name="Bailey B.A."/>
            <person name="Cohen S.P."/>
        </authorList>
    </citation>
    <scope>NUCLEOTIDE SEQUENCE [LARGE SCALE GENOMIC DNA]</scope>
    <source>
        <strain evidence="7 8">MS-2</strain>
    </source>
</reference>
<keyword evidence="3" id="KW-0805">Transcription regulation</keyword>
<proteinExistence type="predicted"/>
<gene>
    <name evidence="7" type="ORF">AAF712_015338</name>
</gene>
<comment type="caution">
    <text evidence="7">The sequence shown here is derived from an EMBL/GenBank/DDBJ whole genome shotgun (WGS) entry which is preliminary data.</text>
</comment>
<evidence type="ECO:0000256" key="1">
    <source>
        <dbReference type="ARBA" id="ARBA00004123"/>
    </source>
</evidence>
<evidence type="ECO:0000256" key="3">
    <source>
        <dbReference type="ARBA" id="ARBA00023015"/>
    </source>
</evidence>
<evidence type="ECO:0000256" key="5">
    <source>
        <dbReference type="ARBA" id="ARBA00023242"/>
    </source>
</evidence>
<accession>A0ABR2ZBZ6</accession>
<evidence type="ECO:0000313" key="8">
    <source>
        <dbReference type="Proteomes" id="UP001437256"/>
    </source>
</evidence>
<keyword evidence="5" id="KW-0539">Nucleus</keyword>
<organism evidence="7 8">
    <name type="scientific">Marasmius tenuissimus</name>
    <dbReference type="NCBI Taxonomy" id="585030"/>
    <lineage>
        <taxon>Eukaryota</taxon>
        <taxon>Fungi</taxon>
        <taxon>Dikarya</taxon>
        <taxon>Basidiomycota</taxon>
        <taxon>Agaricomycotina</taxon>
        <taxon>Agaricomycetes</taxon>
        <taxon>Agaricomycetidae</taxon>
        <taxon>Agaricales</taxon>
        <taxon>Marasmiineae</taxon>
        <taxon>Marasmiaceae</taxon>
        <taxon>Marasmius</taxon>
    </lineage>
</organism>
<dbReference type="InterPro" id="IPR050815">
    <property type="entry name" value="TF_fung"/>
</dbReference>
<dbReference type="PANTHER" id="PTHR47338:SF29">
    <property type="entry name" value="ZN(2)-C6 FUNGAL-TYPE DOMAIN-CONTAINING PROTEIN"/>
    <property type="match status" value="1"/>
</dbReference>
<dbReference type="Proteomes" id="UP001437256">
    <property type="component" value="Unassembled WGS sequence"/>
</dbReference>
<sequence>MIEGPCEYGDGRTQAQMLEKDIHRLEVRLRELQTPGSISSMELMNPYSPGKQSKQKRRHDFQTFPSHEPESTPPNAQLLIDTFFAHAHDIGFFLNIPRFRNFLNLPQGDPARPLRGLMSIMYLMGLRLAKLSLPTSTDKAQSEALVAHTMDEITSMPINSSSHPFLVVQTIQAELLLATYLFVHSRQLEGQYHLTRAFSLSIGARLNTIQTTRGRPSISIESSIDNVSFSPQSISLCSTPPFSLPHTSDPVVEGERVNAFWTAFTLCNTWDAVVEAPTSLISVGDGFMEVDTPWPMDMDGYEQGGFPEDLQCSCTVEKFLNHNLGDTCVHDFSDVAMFAKASVLFKRARKIIAQVKQAIGTIDQSTFKAFATHSNLVRSFRESLPPISTATATPDRPTIVGMNLVTHTLAHCSAIQLHSVSFDTDPYSSTQSLLAAIYCVQILDDPEVDQYLRQPRRLNPVMGVLWGIVCDVFLAYIGSLQTREDLISFTADALGNPTQDVQETLTGTFEKLMSIMDRFAPRHLMIRTSLSKSLAAYQILKGPLDANLQQNS</sequence>
<protein>
    <recommendedName>
        <fullName evidence="9">Transcription factor domain-containing protein</fullName>
    </recommendedName>
</protein>
<evidence type="ECO:0000256" key="6">
    <source>
        <dbReference type="SAM" id="MobiDB-lite"/>
    </source>
</evidence>
<feature type="region of interest" description="Disordered" evidence="6">
    <location>
        <begin position="38"/>
        <end position="75"/>
    </location>
</feature>
<evidence type="ECO:0000313" key="7">
    <source>
        <dbReference type="EMBL" id="KAL0058002.1"/>
    </source>
</evidence>
<keyword evidence="8" id="KW-1185">Reference proteome</keyword>
<keyword evidence="2" id="KW-0479">Metal-binding</keyword>
<keyword evidence="4" id="KW-0804">Transcription</keyword>
<dbReference type="PANTHER" id="PTHR47338">
    <property type="entry name" value="ZN(II)2CYS6 TRANSCRIPTION FACTOR (EUROFUNG)-RELATED"/>
    <property type="match status" value="1"/>
</dbReference>
<evidence type="ECO:0008006" key="9">
    <source>
        <dbReference type="Google" id="ProtNLM"/>
    </source>
</evidence>
<name>A0ABR2ZBZ6_9AGAR</name>
<evidence type="ECO:0000256" key="2">
    <source>
        <dbReference type="ARBA" id="ARBA00022723"/>
    </source>
</evidence>
<evidence type="ECO:0000256" key="4">
    <source>
        <dbReference type="ARBA" id="ARBA00023163"/>
    </source>
</evidence>